<dbReference type="RefSeq" id="WP_386101222.1">
    <property type="nucleotide sequence ID" value="NZ_JBHUOZ010000003.1"/>
</dbReference>
<dbReference type="Proteomes" id="UP001597511">
    <property type="component" value="Unassembled WGS sequence"/>
</dbReference>
<evidence type="ECO:0000313" key="2">
    <source>
        <dbReference type="Proteomes" id="UP001597511"/>
    </source>
</evidence>
<gene>
    <name evidence="1" type="ORF">ACFS6H_16170</name>
</gene>
<sequence>MNQIYSIKNNKEVAVKEQALALCVGKTFLGFSITGHDGAVLQSLAWHTGTVVDKKTIADFFDTYPELSTGFSQVKIAYNFPQNILVPFKFYKEEESGQLLKKLHLVSNFDIISNDRIAGWQICNVFAVPEEIYLAIKNKFPQAQYVHQHTVSIHQLTNLPGNGSLQVNFGGTEFSVVAENDGQLLLAQTYTYKTPADVLLQLLSCCQQYNLEQEKVKLVLSGLITQESALYKELYQYFIHIDFAAVNGWQFSDTEENYPAHFFTPLNQLATCVL</sequence>
<dbReference type="InterPro" id="IPR024213">
    <property type="entry name" value="DUF3822"/>
</dbReference>
<dbReference type="Pfam" id="PF12864">
    <property type="entry name" value="DUF3822"/>
    <property type="match status" value="1"/>
</dbReference>
<organism evidence="1 2">
    <name type="scientific">Terrimonas rubra</name>
    <dbReference type="NCBI Taxonomy" id="1035890"/>
    <lineage>
        <taxon>Bacteria</taxon>
        <taxon>Pseudomonadati</taxon>
        <taxon>Bacteroidota</taxon>
        <taxon>Chitinophagia</taxon>
        <taxon>Chitinophagales</taxon>
        <taxon>Chitinophagaceae</taxon>
        <taxon>Terrimonas</taxon>
    </lineage>
</organism>
<proteinExistence type="predicted"/>
<reference evidence="2" key="1">
    <citation type="journal article" date="2019" name="Int. J. Syst. Evol. Microbiol.">
        <title>The Global Catalogue of Microorganisms (GCM) 10K type strain sequencing project: providing services to taxonomists for standard genome sequencing and annotation.</title>
        <authorList>
            <consortium name="The Broad Institute Genomics Platform"/>
            <consortium name="The Broad Institute Genome Sequencing Center for Infectious Disease"/>
            <person name="Wu L."/>
            <person name="Ma J."/>
        </authorList>
    </citation>
    <scope>NUCLEOTIDE SEQUENCE [LARGE SCALE GENOMIC DNA]</scope>
    <source>
        <strain evidence="2">KCTC 23299</strain>
    </source>
</reference>
<dbReference type="EMBL" id="JBHUOZ010000003">
    <property type="protein sequence ID" value="MFD2921263.1"/>
    <property type="molecule type" value="Genomic_DNA"/>
</dbReference>
<comment type="caution">
    <text evidence="1">The sequence shown here is derived from an EMBL/GenBank/DDBJ whole genome shotgun (WGS) entry which is preliminary data.</text>
</comment>
<keyword evidence="2" id="KW-1185">Reference proteome</keyword>
<dbReference type="CDD" id="cd24013">
    <property type="entry name" value="ASKHA_ATPase_BT3980-like"/>
    <property type="match status" value="1"/>
</dbReference>
<name>A0ABW6ABZ0_9BACT</name>
<evidence type="ECO:0000313" key="1">
    <source>
        <dbReference type="EMBL" id="MFD2921263.1"/>
    </source>
</evidence>
<accession>A0ABW6ABZ0</accession>
<protein>
    <submittedName>
        <fullName evidence="1">DUF3822 family protein</fullName>
    </submittedName>
</protein>
<dbReference type="Gene3D" id="3.30.420.250">
    <property type="match status" value="1"/>
</dbReference>
<dbReference type="Gene3D" id="3.30.420.260">
    <property type="match status" value="1"/>
</dbReference>